<dbReference type="GO" id="GO:0015689">
    <property type="term" value="P:molybdate ion transport"/>
    <property type="evidence" value="ECO:0007669"/>
    <property type="project" value="InterPro"/>
</dbReference>
<gene>
    <name evidence="1" type="ORF">I6G66_10695</name>
</gene>
<evidence type="ECO:0000313" key="2">
    <source>
        <dbReference type="Proteomes" id="UP000594778"/>
    </source>
</evidence>
<accession>A0A286J2T2</accession>
<dbReference type="SUPFAM" id="SSF50331">
    <property type="entry name" value="MOP-like"/>
    <property type="match status" value="1"/>
</dbReference>
<dbReference type="AlphaFoldDB" id="A0A286J2T2"/>
<dbReference type="NCBIfam" id="TIGR00638">
    <property type="entry name" value="Mop"/>
    <property type="match status" value="1"/>
</dbReference>
<dbReference type="PROSITE" id="PS51866">
    <property type="entry name" value="MOP"/>
    <property type="match status" value="1"/>
</dbReference>
<organism evidence="1 2">
    <name type="scientific">Delftia acidovorans</name>
    <name type="common">Pseudomonas acidovorans</name>
    <name type="synonym">Comamonas acidovorans</name>
    <dbReference type="NCBI Taxonomy" id="80866"/>
    <lineage>
        <taxon>Bacteria</taxon>
        <taxon>Pseudomonadati</taxon>
        <taxon>Pseudomonadota</taxon>
        <taxon>Betaproteobacteria</taxon>
        <taxon>Burkholderiales</taxon>
        <taxon>Comamonadaceae</taxon>
        <taxon>Delftia</taxon>
    </lineage>
</organism>
<dbReference type="InterPro" id="IPR008995">
    <property type="entry name" value="Mo/tungstate-bd_C_term_dom"/>
</dbReference>
<dbReference type="EMBL" id="CP065668">
    <property type="protein sequence ID" value="QPS10418.1"/>
    <property type="molecule type" value="Genomic_DNA"/>
</dbReference>
<dbReference type="Pfam" id="PF03459">
    <property type="entry name" value="TOBE"/>
    <property type="match status" value="1"/>
</dbReference>
<dbReference type="Proteomes" id="UP000594778">
    <property type="component" value="Chromosome"/>
</dbReference>
<dbReference type="Gene3D" id="2.40.50.100">
    <property type="match status" value="1"/>
</dbReference>
<evidence type="ECO:0000313" key="1">
    <source>
        <dbReference type="EMBL" id="QPS10418.1"/>
    </source>
</evidence>
<dbReference type="RefSeq" id="WP_043823788.1">
    <property type="nucleotide sequence ID" value="NZ_CANENH010000025.1"/>
</dbReference>
<proteinExistence type="predicted"/>
<dbReference type="InterPro" id="IPR005116">
    <property type="entry name" value="Transp-assoc_OB_typ1"/>
</dbReference>
<dbReference type="InterPro" id="IPR004606">
    <property type="entry name" value="Mop_domain"/>
</dbReference>
<reference evidence="1 2" key="1">
    <citation type="submission" date="2020-12" db="EMBL/GenBank/DDBJ databases">
        <title>FDA dAtabase for Regulatory Grade micrObial Sequences (FDA-ARGOS): Supporting development and validation of Infectious Disease Dx tests.</title>
        <authorList>
            <person name="Sproer C."/>
            <person name="Gronow S."/>
            <person name="Severitt S."/>
            <person name="Schroder I."/>
            <person name="Tallon L."/>
            <person name="Sadzewicz L."/>
            <person name="Zhao X."/>
            <person name="Boylan J."/>
            <person name="Ott S."/>
            <person name="Bowen H."/>
            <person name="Vavikolanu K."/>
            <person name="Mehta A."/>
            <person name="Aluvathingal J."/>
            <person name="Nadendla S."/>
            <person name="Lowell S."/>
            <person name="Myers T."/>
            <person name="Yan Y."/>
            <person name="Sichtig H."/>
        </authorList>
    </citation>
    <scope>NUCLEOTIDE SEQUENCE [LARGE SCALE GENOMIC DNA]</scope>
    <source>
        <strain evidence="1 2">FDAARGOS_909</strain>
    </source>
</reference>
<sequence>MKISARNVLSGTVVSIVRGPVSTEVTLEIAPGIQITSSITSNSADALGLKEGAKAYGVIKASSVMIGVDD</sequence>
<name>A0A286J2T2_DELAC</name>
<protein>
    <submittedName>
        <fullName evidence="1">Molybdopterin-binding protein</fullName>
    </submittedName>
</protein>